<dbReference type="CDD" id="cd00342">
    <property type="entry name" value="gram_neg_porins"/>
    <property type="match status" value="1"/>
</dbReference>
<evidence type="ECO:0000256" key="2">
    <source>
        <dbReference type="ARBA" id="ARBA00011233"/>
    </source>
</evidence>
<feature type="signal peptide" evidence="11">
    <location>
        <begin position="1"/>
        <end position="23"/>
    </location>
</feature>
<evidence type="ECO:0000313" key="14">
    <source>
        <dbReference type="Proteomes" id="UP000318126"/>
    </source>
</evidence>
<feature type="domain" description="Porin" evidence="12">
    <location>
        <begin position="11"/>
        <end position="320"/>
    </location>
</feature>
<keyword evidence="9" id="KW-0472">Membrane</keyword>
<dbReference type="PANTHER" id="PTHR34501:SF9">
    <property type="entry name" value="MAJOR OUTER MEMBRANE PROTEIN P.IA"/>
    <property type="match status" value="1"/>
</dbReference>
<dbReference type="SUPFAM" id="SSF56935">
    <property type="entry name" value="Porins"/>
    <property type="match status" value="1"/>
</dbReference>
<proteinExistence type="predicted"/>
<comment type="caution">
    <text evidence="13">The sequence shown here is derived from an EMBL/GenBank/DDBJ whole genome shotgun (WGS) entry which is preliminary data.</text>
</comment>
<dbReference type="PANTHER" id="PTHR34501">
    <property type="entry name" value="PROTEIN YDDL-RELATED"/>
    <property type="match status" value="1"/>
</dbReference>
<evidence type="ECO:0000256" key="5">
    <source>
        <dbReference type="ARBA" id="ARBA00022692"/>
    </source>
</evidence>
<protein>
    <submittedName>
        <fullName evidence="13">Porin</fullName>
    </submittedName>
</protein>
<dbReference type="InterPro" id="IPR033900">
    <property type="entry name" value="Gram_neg_porin_domain"/>
</dbReference>
<keyword evidence="14" id="KW-1185">Reference proteome</keyword>
<dbReference type="GO" id="GO:0006811">
    <property type="term" value="P:monoatomic ion transport"/>
    <property type="evidence" value="ECO:0007669"/>
    <property type="project" value="UniProtKB-KW"/>
</dbReference>
<evidence type="ECO:0000256" key="7">
    <source>
        <dbReference type="ARBA" id="ARBA00023065"/>
    </source>
</evidence>
<feature type="chain" id="PRO_5022081469" evidence="11">
    <location>
        <begin position="24"/>
        <end position="356"/>
    </location>
</feature>
<evidence type="ECO:0000256" key="1">
    <source>
        <dbReference type="ARBA" id="ARBA00004571"/>
    </source>
</evidence>
<evidence type="ECO:0000256" key="10">
    <source>
        <dbReference type="ARBA" id="ARBA00023237"/>
    </source>
</evidence>
<keyword evidence="3" id="KW-0813">Transport</keyword>
<dbReference type="GO" id="GO:0015288">
    <property type="term" value="F:porin activity"/>
    <property type="evidence" value="ECO:0007669"/>
    <property type="project" value="UniProtKB-KW"/>
</dbReference>
<gene>
    <name evidence="13" type="ORF">FN961_01705</name>
</gene>
<comment type="subcellular location">
    <subcellularLocation>
        <location evidence="1">Cell outer membrane</location>
        <topology evidence="1">Multi-pass membrane protein</topology>
    </subcellularLocation>
</comment>
<comment type="subunit">
    <text evidence="2">Homotrimer.</text>
</comment>
<dbReference type="GO" id="GO:0046930">
    <property type="term" value="C:pore complex"/>
    <property type="evidence" value="ECO:0007669"/>
    <property type="project" value="UniProtKB-KW"/>
</dbReference>
<evidence type="ECO:0000313" key="13">
    <source>
        <dbReference type="EMBL" id="TRY16363.1"/>
    </source>
</evidence>
<keyword evidence="6 11" id="KW-0732">Signal</keyword>
<dbReference type="Pfam" id="PF13609">
    <property type="entry name" value="Porin_4"/>
    <property type="match status" value="1"/>
</dbReference>
<organism evidence="13 14">
    <name type="scientific">Shewanella hanedai</name>
    <name type="common">Alteromonas hanedai</name>
    <dbReference type="NCBI Taxonomy" id="25"/>
    <lineage>
        <taxon>Bacteria</taxon>
        <taxon>Pseudomonadati</taxon>
        <taxon>Pseudomonadota</taxon>
        <taxon>Gammaproteobacteria</taxon>
        <taxon>Alteromonadales</taxon>
        <taxon>Shewanellaceae</taxon>
        <taxon>Shewanella</taxon>
    </lineage>
</organism>
<keyword evidence="10" id="KW-0998">Cell outer membrane</keyword>
<dbReference type="OrthoDB" id="8957883at2"/>
<reference evidence="14" key="1">
    <citation type="submission" date="2019-07" db="EMBL/GenBank/DDBJ databases">
        <title>Shewanella sp. YLB-08 draft genomic sequence.</title>
        <authorList>
            <person name="Yu L."/>
        </authorList>
    </citation>
    <scope>NUCLEOTIDE SEQUENCE [LARGE SCALE GENOMIC DNA]</scope>
    <source>
        <strain evidence="14">JCM 20706</strain>
    </source>
</reference>
<dbReference type="GO" id="GO:0009279">
    <property type="term" value="C:cell outer membrane"/>
    <property type="evidence" value="ECO:0007669"/>
    <property type="project" value="UniProtKB-SubCell"/>
</dbReference>
<dbReference type="RefSeq" id="WP_143562809.1">
    <property type="nucleotide sequence ID" value="NZ_BMPL01000001.1"/>
</dbReference>
<keyword evidence="8" id="KW-0626">Porin</keyword>
<dbReference type="Gene3D" id="2.40.160.10">
    <property type="entry name" value="Porin"/>
    <property type="match status" value="1"/>
</dbReference>
<dbReference type="Proteomes" id="UP000318126">
    <property type="component" value="Unassembled WGS sequence"/>
</dbReference>
<evidence type="ECO:0000256" key="6">
    <source>
        <dbReference type="ARBA" id="ARBA00022729"/>
    </source>
</evidence>
<evidence type="ECO:0000256" key="8">
    <source>
        <dbReference type="ARBA" id="ARBA00023114"/>
    </source>
</evidence>
<evidence type="ECO:0000256" key="3">
    <source>
        <dbReference type="ARBA" id="ARBA00022448"/>
    </source>
</evidence>
<name>A0A553JV82_SHEHA</name>
<dbReference type="EMBL" id="VKGK01000001">
    <property type="protein sequence ID" value="TRY16363.1"/>
    <property type="molecule type" value="Genomic_DNA"/>
</dbReference>
<keyword evidence="4" id="KW-1134">Transmembrane beta strand</keyword>
<evidence type="ECO:0000256" key="9">
    <source>
        <dbReference type="ARBA" id="ARBA00023136"/>
    </source>
</evidence>
<sequence length="356" mass="39347">MKYKKIISAIATSIVLLSPTSHAGELFDWYGSIRAQVQDTNKGELEYKDNYSRLGAAGSAEILDGIKASYNVEFRLFTSDGSFAGSDTRARLANIGLESEYGSLLIGKQYSPQWNYTNNAIDIFADVDQSAGCTNESSGVICHTSRYGLFGYDEAGNGHYVEVLRPDRAVTYTTPDLNGFQASAMAILNDGDVKSNAAGTDNESLVGYNIAAKYTWQDLTFSAARFAVDSFVEEASIDSVQVVYNHENLSLAAHYQISEDLRFYEGLPAAGEMVDEKVYEIYVGYKFTDVQVQAAYSIVDMTSKSNVNVDTDHFLIDVIYPHKYGKFYAEYSMWGDEAEELFIAADTVLVGVQFDF</sequence>
<accession>A0A553JV82</accession>
<evidence type="ECO:0000256" key="11">
    <source>
        <dbReference type="SAM" id="SignalP"/>
    </source>
</evidence>
<dbReference type="InterPro" id="IPR023614">
    <property type="entry name" value="Porin_dom_sf"/>
</dbReference>
<keyword evidence="5" id="KW-0812">Transmembrane</keyword>
<dbReference type="AlphaFoldDB" id="A0A553JV82"/>
<evidence type="ECO:0000256" key="4">
    <source>
        <dbReference type="ARBA" id="ARBA00022452"/>
    </source>
</evidence>
<evidence type="ECO:0000259" key="12">
    <source>
        <dbReference type="Pfam" id="PF13609"/>
    </source>
</evidence>
<dbReference type="InterPro" id="IPR050298">
    <property type="entry name" value="Gram-neg_bact_OMP"/>
</dbReference>
<keyword evidence="7" id="KW-0406">Ion transport</keyword>